<reference evidence="2 3" key="2">
    <citation type="journal article" date="2017" name="Front. Plant Sci.">
        <title>Gene Classification and Mining of Molecular Markers Useful in Red Clover (Trifolium pratense) Breeding.</title>
        <authorList>
            <person name="Istvanek J."/>
            <person name="Dluhosova J."/>
            <person name="Dluhos P."/>
            <person name="Patkova L."/>
            <person name="Nedelnik J."/>
            <person name="Repkova J."/>
        </authorList>
    </citation>
    <scope>NUCLEOTIDE SEQUENCE [LARGE SCALE GENOMIC DNA]</scope>
    <source>
        <strain evidence="3">cv. Tatra</strain>
        <tissue evidence="2">Young leaves</tissue>
    </source>
</reference>
<evidence type="ECO:0000313" key="3">
    <source>
        <dbReference type="Proteomes" id="UP000236291"/>
    </source>
</evidence>
<dbReference type="Gene3D" id="3.30.420.10">
    <property type="entry name" value="Ribonuclease H-like superfamily/Ribonuclease H"/>
    <property type="match status" value="1"/>
</dbReference>
<gene>
    <name evidence="2" type="ORF">L195_g056888</name>
</gene>
<dbReference type="CDD" id="cd06222">
    <property type="entry name" value="RNase_H_like"/>
    <property type="match status" value="1"/>
</dbReference>
<dbReference type="PANTHER" id="PTHR47723:SF13">
    <property type="entry name" value="PUTATIVE-RELATED"/>
    <property type="match status" value="1"/>
</dbReference>
<dbReference type="PROSITE" id="PS50879">
    <property type="entry name" value="RNASE_H_1"/>
    <property type="match status" value="1"/>
</dbReference>
<evidence type="ECO:0000313" key="2">
    <source>
        <dbReference type="EMBL" id="PNX69749.1"/>
    </source>
</evidence>
<evidence type="ECO:0000259" key="1">
    <source>
        <dbReference type="PROSITE" id="PS50879"/>
    </source>
</evidence>
<dbReference type="EMBL" id="ASHM01109890">
    <property type="protein sequence ID" value="PNX69749.1"/>
    <property type="molecule type" value="Genomic_DNA"/>
</dbReference>
<dbReference type="InterPro" id="IPR002156">
    <property type="entry name" value="RNaseH_domain"/>
</dbReference>
<dbReference type="PANTHER" id="PTHR47723">
    <property type="entry name" value="OS05G0353850 PROTEIN"/>
    <property type="match status" value="1"/>
</dbReference>
<dbReference type="Proteomes" id="UP000236291">
    <property type="component" value="Unassembled WGS sequence"/>
</dbReference>
<dbReference type="STRING" id="57577.A0A2K3KTZ7"/>
<name>A0A2K3KTZ7_TRIPR</name>
<proteinExistence type="predicted"/>
<dbReference type="InterPro" id="IPR053151">
    <property type="entry name" value="RNase_H-like"/>
</dbReference>
<accession>A0A2K3KTZ7</accession>
<reference evidence="2 3" key="1">
    <citation type="journal article" date="2014" name="Am. J. Bot.">
        <title>Genome assembly and annotation for red clover (Trifolium pratense; Fabaceae).</title>
        <authorList>
            <person name="Istvanek J."/>
            <person name="Jaros M."/>
            <person name="Krenek A."/>
            <person name="Repkova J."/>
        </authorList>
    </citation>
    <scope>NUCLEOTIDE SEQUENCE [LARGE SCALE GENOMIC DNA]</scope>
    <source>
        <strain evidence="3">cv. Tatra</strain>
        <tissue evidence="2">Young leaves</tissue>
    </source>
</reference>
<dbReference type="InterPro" id="IPR012337">
    <property type="entry name" value="RNaseH-like_sf"/>
</dbReference>
<feature type="non-terminal residue" evidence="2">
    <location>
        <position position="160"/>
    </location>
</feature>
<dbReference type="Pfam" id="PF13456">
    <property type="entry name" value="RVT_3"/>
    <property type="match status" value="1"/>
</dbReference>
<protein>
    <submittedName>
        <fullName evidence="2">Ribonuclease H</fullName>
    </submittedName>
</protein>
<comment type="caution">
    <text evidence="2">The sequence shown here is derived from an EMBL/GenBank/DDBJ whole genome shotgun (WGS) entry which is preliminary data.</text>
</comment>
<dbReference type="InterPro" id="IPR036397">
    <property type="entry name" value="RNaseH_sf"/>
</dbReference>
<dbReference type="SUPFAM" id="SSF53098">
    <property type="entry name" value="Ribonuclease H-like"/>
    <property type="match status" value="1"/>
</dbReference>
<dbReference type="GO" id="GO:0003676">
    <property type="term" value="F:nucleic acid binding"/>
    <property type="evidence" value="ECO:0007669"/>
    <property type="project" value="InterPro"/>
</dbReference>
<dbReference type="AlphaFoldDB" id="A0A2K3KTZ7"/>
<sequence length="160" mass="18094">MHIKKLMTDYEMVEHVNYNVVTVTRIMKQVGWCPPNEGWIIINTDGAKKENNSSGCGGIIRGSNAEWCGGFAKGLGTCSVMMAELWGAWEGLRHAWKLGFRHVELHLDSKMIVDMLVKKKGGSPEGWSLCKKIWRILQSDWEVSIRHTYREANLCADTLA</sequence>
<dbReference type="InterPro" id="IPR044730">
    <property type="entry name" value="RNase_H-like_dom_plant"/>
</dbReference>
<organism evidence="2 3">
    <name type="scientific">Trifolium pratense</name>
    <name type="common">Red clover</name>
    <dbReference type="NCBI Taxonomy" id="57577"/>
    <lineage>
        <taxon>Eukaryota</taxon>
        <taxon>Viridiplantae</taxon>
        <taxon>Streptophyta</taxon>
        <taxon>Embryophyta</taxon>
        <taxon>Tracheophyta</taxon>
        <taxon>Spermatophyta</taxon>
        <taxon>Magnoliopsida</taxon>
        <taxon>eudicotyledons</taxon>
        <taxon>Gunneridae</taxon>
        <taxon>Pentapetalae</taxon>
        <taxon>rosids</taxon>
        <taxon>fabids</taxon>
        <taxon>Fabales</taxon>
        <taxon>Fabaceae</taxon>
        <taxon>Papilionoideae</taxon>
        <taxon>50 kb inversion clade</taxon>
        <taxon>NPAAA clade</taxon>
        <taxon>Hologalegina</taxon>
        <taxon>IRL clade</taxon>
        <taxon>Trifolieae</taxon>
        <taxon>Trifolium</taxon>
    </lineage>
</organism>
<feature type="domain" description="RNase H type-1" evidence="1">
    <location>
        <begin position="36"/>
        <end position="160"/>
    </location>
</feature>
<dbReference type="GO" id="GO:0004523">
    <property type="term" value="F:RNA-DNA hybrid ribonuclease activity"/>
    <property type="evidence" value="ECO:0007669"/>
    <property type="project" value="InterPro"/>
</dbReference>